<dbReference type="Pfam" id="PF12020">
    <property type="entry name" value="TAFA"/>
    <property type="match status" value="1"/>
</dbReference>
<dbReference type="AlphaFoldDB" id="A0AAD9DWG9"/>
<dbReference type="EMBL" id="JAROKS010000015">
    <property type="protein sequence ID" value="KAK1796486.1"/>
    <property type="molecule type" value="Genomic_DNA"/>
</dbReference>
<evidence type="ECO:0000256" key="2">
    <source>
        <dbReference type="ARBA" id="ARBA00022729"/>
    </source>
</evidence>
<evidence type="ECO:0000256" key="1">
    <source>
        <dbReference type="ARBA" id="ARBA00006101"/>
    </source>
</evidence>
<keyword evidence="2" id="KW-0732">Signal</keyword>
<comment type="similarity">
    <text evidence="1">Belongs to the TAFA family.</text>
</comment>
<dbReference type="Proteomes" id="UP001239994">
    <property type="component" value="Unassembled WGS sequence"/>
</dbReference>
<evidence type="ECO:0008006" key="5">
    <source>
        <dbReference type="Google" id="ProtNLM"/>
    </source>
</evidence>
<dbReference type="InterPro" id="IPR020350">
    <property type="entry name" value="Chemokine-like_TAFA"/>
</dbReference>
<dbReference type="InterPro" id="IPR051743">
    <property type="entry name" value="TAFA_chemokine-like"/>
</dbReference>
<reference evidence="3" key="1">
    <citation type="submission" date="2023-03" db="EMBL/GenBank/DDBJ databases">
        <title>Electrophorus voltai genome.</title>
        <authorList>
            <person name="Bian C."/>
        </authorList>
    </citation>
    <scope>NUCLEOTIDE SEQUENCE</scope>
    <source>
        <strain evidence="3">CB-2022</strain>
        <tissue evidence="3">Muscle</tissue>
    </source>
</reference>
<proteinExistence type="inferred from homology"/>
<gene>
    <name evidence="3" type="ORF">P4O66_009521</name>
</gene>
<keyword evidence="4" id="KW-1185">Reference proteome</keyword>
<name>A0AAD9DWG9_9TELE</name>
<organism evidence="3 4">
    <name type="scientific">Electrophorus voltai</name>
    <dbReference type="NCBI Taxonomy" id="2609070"/>
    <lineage>
        <taxon>Eukaryota</taxon>
        <taxon>Metazoa</taxon>
        <taxon>Chordata</taxon>
        <taxon>Craniata</taxon>
        <taxon>Vertebrata</taxon>
        <taxon>Euteleostomi</taxon>
        <taxon>Actinopterygii</taxon>
        <taxon>Neopterygii</taxon>
        <taxon>Teleostei</taxon>
        <taxon>Ostariophysi</taxon>
        <taxon>Gymnotiformes</taxon>
        <taxon>Gymnotoidei</taxon>
        <taxon>Gymnotidae</taxon>
        <taxon>Electrophorus</taxon>
    </lineage>
</organism>
<accession>A0AAD9DWG9</accession>
<dbReference type="PANTHER" id="PTHR31770">
    <property type="entry name" value="CHEMOKINE-LIKE PROTEIN TAFA FAMILY MEMBER"/>
    <property type="match status" value="1"/>
</dbReference>
<sequence>FAFTLTAMPLRQRLLLVWALRRGHHVHVKAGTCEVIAAHRCCNKNKIEERSQTVKCSCFPGQVAGTTRAAPSCVDEGGGGGRKEVTLDTSHLISVPCSSLLVLTQRCRLHWDSLSSQEGRPHPLPWRHGLVSGCCALSRVPELGARADPHVKVWQAQWGSQFTPWHAISAARSHRAARSAIVDEADGSCRGVGVS</sequence>
<evidence type="ECO:0000313" key="4">
    <source>
        <dbReference type="Proteomes" id="UP001239994"/>
    </source>
</evidence>
<comment type="caution">
    <text evidence="3">The sequence shown here is derived from an EMBL/GenBank/DDBJ whole genome shotgun (WGS) entry which is preliminary data.</text>
</comment>
<evidence type="ECO:0000313" key="3">
    <source>
        <dbReference type="EMBL" id="KAK1796486.1"/>
    </source>
</evidence>
<protein>
    <recommendedName>
        <fullName evidence="5">TAFA chemokine like family member 3</fullName>
    </recommendedName>
</protein>
<feature type="non-terminal residue" evidence="3">
    <location>
        <position position="1"/>
    </location>
</feature>
<dbReference type="GO" id="GO:0005615">
    <property type="term" value="C:extracellular space"/>
    <property type="evidence" value="ECO:0007669"/>
    <property type="project" value="TreeGrafter"/>
</dbReference>
<dbReference type="GO" id="GO:0048018">
    <property type="term" value="F:receptor ligand activity"/>
    <property type="evidence" value="ECO:0007669"/>
    <property type="project" value="TreeGrafter"/>
</dbReference>
<dbReference type="PANTHER" id="PTHR31770:SF3">
    <property type="entry name" value="CHEMOKINE-LIKE PROTEIN TAFA-3"/>
    <property type="match status" value="1"/>
</dbReference>